<keyword evidence="3" id="KW-1185">Reference proteome</keyword>
<reference evidence="2 3" key="1">
    <citation type="submission" date="2019-02" db="EMBL/GenBank/DDBJ databases">
        <title>Draft Genome Sequence of Streptomyces sp. AM-2504, identified by 16S rRNA comparative analysis as a Streptomyces Kasugaensis strain.</title>
        <authorList>
            <person name="Napolioni V."/>
            <person name="Giuliodori A.M."/>
            <person name="Spurio R."/>
            <person name="Fabbretti A."/>
        </authorList>
    </citation>
    <scope>NUCLEOTIDE SEQUENCE [LARGE SCALE GENOMIC DNA]</scope>
    <source>
        <strain evidence="2 3">AM-2504</strain>
    </source>
</reference>
<dbReference type="AlphaFoldDB" id="A0A4Q9HWF4"/>
<proteinExistence type="predicted"/>
<dbReference type="EMBL" id="SIXH01000074">
    <property type="protein sequence ID" value="TBO59578.1"/>
    <property type="molecule type" value="Genomic_DNA"/>
</dbReference>
<gene>
    <name evidence="2" type="ORF">EYS09_11115</name>
</gene>
<dbReference type="RefSeq" id="WP_131123096.1">
    <property type="nucleotide sequence ID" value="NZ_SIXH01000074.1"/>
</dbReference>
<organism evidence="2 3">
    <name type="scientific">Streptomyces kasugaensis</name>
    <dbReference type="NCBI Taxonomy" id="1946"/>
    <lineage>
        <taxon>Bacteria</taxon>
        <taxon>Bacillati</taxon>
        <taxon>Actinomycetota</taxon>
        <taxon>Actinomycetes</taxon>
        <taxon>Kitasatosporales</taxon>
        <taxon>Streptomycetaceae</taxon>
        <taxon>Streptomyces</taxon>
    </lineage>
</organism>
<name>A0A4Q9HWF4_STRKA</name>
<accession>A0A4Q9HWF4</accession>
<dbReference type="Proteomes" id="UP000292452">
    <property type="component" value="Unassembled WGS sequence"/>
</dbReference>
<sequence length="69" mass="7311">MTRRPVAAESLTLAWFKSSYSTNEHGSGCVEVAAAPGVVHVRDSKDVRGPSLGFAPDAWAAFVTYAAQD</sequence>
<evidence type="ECO:0000259" key="1">
    <source>
        <dbReference type="Pfam" id="PF04149"/>
    </source>
</evidence>
<comment type="caution">
    <text evidence="2">The sequence shown here is derived from an EMBL/GenBank/DDBJ whole genome shotgun (WGS) entry which is preliminary data.</text>
</comment>
<dbReference type="InterPro" id="IPR007278">
    <property type="entry name" value="DUF397"/>
</dbReference>
<protein>
    <submittedName>
        <fullName evidence="2">DUF397 domain-containing protein</fullName>
    </submittedName>
</protein>
<dbReference type="Pfam" id="PF04149">
    <property type="entry name" value="DUF397"/>
    <property type="match status" value="1"/>
</dbReference>
<feature type="domain" description="DUF397" evidence="1">
    <location>
        <begin position="13"/>
        <end position="66"/>
    </location>
</feature>
<evidence type="ECO:0000313" key="3">
    <source>
        <dbReference type="Proteomes" id="UP000292452"/>
    </source>
</evidence>
<evidence type="ECO:0000313" key="2">
    <source>
        <dbReference type="EMBL" id="TBO59578.1"/>
    </source>
</evidence>